<gene>
    <name evidence="1" type="ORF">ACFYKX_10800</name>
</gene>
<protein>
    <recommendedName>
        <fullName evidence="3">Helix-turn-helix domain-containing protein</fullName>
    </recommendedName>
</protein>
<accession>A0ABW6KA35</accession>
<comment type="caution">
    <text evidence="1">The sequence shown here is derived from an EMBL/GenBank/DDBJ whole genome shotgun (WGS) entry which is preliminary data.</text>
</comment>
<name>A0ABW6KA35_9BACI</name>
<dbReference type="Proteomes" id="UP001601059">
    <property type="component" value="Unassembled WGS sequence"/>
</dbReference>
<keyword evidence="2" id="KW-1185">Reference proteome</keyword>
<dbReference type="RefSeq" id="WP_389360890.1">
    <property type="nucleotide sequence ID" value="NZ_JBIACK010000004.1"/>
</dbReference>
<reference evidence="1 2" key="1">
    <citation type="submission" date="2024-08" db="EMBL/GenBank/DDBJ databases">
        <title>Two novel Cytobacillus novel species.</title>
        <authorList>
            <person name="Liu G."/>
        </authorList>
    </citation>
    <scope>NUCLEOTIDE SEQUENCE [LARGE SCALE GENOMIC DNA]</scope>
    <source>
        <strain evidence="1 2">FJAT-54145</strain>
    </source>
</reference>
<evidence type="ECO:0000313" key="1">
    <source>
        <dbReference type="EMBL" id="MFE8701083.1"/>
    </source>
</evidence>
<organism evidence="1 2">
    <name type="scientific">Cytobacillus spartinae</name>
    <dbReference type="NCBI Taxonomy" id="3299023"/>
    <lineage>
        <taxon>Bacteria</taxon>
        <taxon>Bacillati</taxon>
        <taxon>Bacillota</taxon>
        <taxon>Bacilli</taxon>
        <taxon>Bacillales</taxon>
        <taxon>Bacillaceae</taxon>
        <taxon>Cytobacillus</taxon>
    </lineage>
</organism>
<evidence type="ECO:0008006" key="3">
    <source>
        <dbReference type="Google" id="ProtNLM"/>
    </source>
</evidence>
<proteinExistence type="predicted"/>
<evidence type="ECO:0000313" key="2">
    <source>
        <dbReference type="Proteomes" id="UP001601059"/>
    </source>
</evidence>
<dbReference type="EMBL" id="JBIACK010000004">
    <property type="protein sequence ID" value="MFE8701083.1"/>
    <property type="molecule type" value="Genomic_DNA"/>
</dbReference>
<sequence length="166" mass="19226">MAMEGYPKGMIDVETLVLVTGLSKNTIWSKIKARNIPEYRFKGYGKTHFVRIQDIKDILEEEPHVIQLAKSKLEPILAMKKILEHSLDIQASFMETHQHEPDSKEYIMAWSRHSAAEYYLMCVKKILATVDVLDYQEQVSLTTVNPNDIEEDLKTLLGDTFAKRWI</sequence>